<keyword evidence="13" id="KW-0539">Nucleus</keyword>
<dbReference type="PANTHER" id="PTHR43286">
    <property type="entry name" value="ENDONUCLEASE III-LIKE PROTEIN 1"/>
    <property type="match status" value="1"/>
</dbReference>
<dbReference type="SMART" id="SM00478">
    <property type="entry name" value="ENDO3c"/>
    <property type="match status" value="1"/>
</dbReference>
<keyword evidence="8" id="KW-0411">Iron-sulfur</keyword>
<evidence type="ECO:0000256" key="10">
    <source>
        <dbReference type="ARBA" id="ARBA00023239"/>
    </source>
</evidence>
<dbReference type="FunFam" id="1.10.340.30:FF:000005">
    <property type="entry name" value="Endonuclease III-like protein 1"/>
    <property type="match status" value="1"/>
</dbReference>
<keyword evidence="5 13" id="KW-0378">Hydrolase</keyword>
<dbReference type="Pfam" id="PF00633">
    <property type="entry name" value="HHH"/>
    <property type="match status" value="1"/>
</dbReference>
<dbReference type="GO" id="GO:0046872">
    <property type="term" value="F:metal ion binding"/>
    <property type="evidence" value="ECO:0007669"/>
    <property type="project" value="UniProtKB-KW"/>
</dbReference>
<keyword evidence="6" id="KW-0809">Transit peptide</keyword>
<dbReference type="PROSITE" id="PS01155">
    <property type="entry name" value="ENDONUCLEASE_III_2"/>
    <property type="match status" value="1"/>
</dbReference>
<evidence type="ECO:0000256" key="8">
    <source>
        <dbReference type="ARBA" id="ARBA00023014"/>
    </source>
</evidence>
<dbReference type="InterPro" id="IPR000445">
    <property type="entry name" value="HhH_motif"/>
</dbReference>
<dbReference type="PIRSF" id="PIRSF001435">
    <property type="entry name" value="Nth"/>
    <property type="match status" value="1"/>
</dbReference>
<dbReference type="GO" id="GO:0006285">
    <property type="term" value="P:base-excision repair, AP site formation"/>
    <property type="evidence" value="ECO:0007669"/>
    <property type="project" value="UniProtKB-UniRule"/>
</dbReference>
<dbReference type="STRING" id="13249.T1HK04"/>
<dbReference type="GO" id="GO:0140078">
    <property type="term" value="F:class I DNA-(apurinic or apyrimidinic site) endonuclease activity"/>
    <property type="evidence" value="ECO:0007669"/>
    <property type="project" value="UniProtKB-EC"/>
</dbReference>
<evidence type="ECO:0000256" key="12">
    <source>
        <dbReference type="ARBA" id="ARBA00044632"/>
    </source>
</evidence>
<keyword evidence="10 13" id="KW-0456">Lyase</keyword>
<evidence type="ECO:0000259" key="14">
    <source>
        <dbReference type="SMART" id="SM00478"/>
    </source>
</evidence>
<dbReference type="CDD" id="cd00056">
    <property type="entry name" value="ENDO3c"/>
    <property type="match status" value="1"/>
</dbReference>
<comment type="caution">
    <text evidence="13">Lacks conserved residue(s) required for the propagation of feature annotation.</text>
</comment>
<keyword evidence="7" id="KW-0408">Iron</keyword>
<dbReference type="EC" id="3.2.2.-" evidence="13"/>
<dbReference type="EC" id="4.2.99.18" evidence="13"/>
<feature type="domain" description="HhH-GPD" evidence="14">
    <location>
        <begin position="37"/>
        <end position="187"/>
    </location>
</feature>
<dbReference type="GO" id="GO:0005634">
    <property type="term" value="C:nucleus"/>
    <property type="evidence" value="ECO:0007669"/>
    <property type="project" value="UniProtKB-SubCell"/>
</dbReference>
<protein>
    <recommendedName>
        <fullName evidence="13">Endonuclease III homolog</fullName>
        <ecNumber evidence="13">3.2.2.-</ecNumber>
        <ecNumber evidence="13">4.2.99.18</ecNumber>
    </recommendedName>
    <alternativeName>
        <fullName evidence="13">Bifunctional DNA N-glycosylase/DNA-(apurinic or apyrimidinic site) lyase</fullName>
        <shortName evidence="13">DNA glycosylase/AP lyase</shortName>
    </alternativeName>
</protein>
<proteinExistence type="inferred from homology"/>
<evidence type="ECO:0000256" key="2">
    <source>
        <dbReference type="ARBA" id="ARBA00022485"/>
    </source>
</evidence>
<evidence type="ECO:0000313" key="15">
    <source>
        <dbReference type="EnsemblMetazoa" id="RPRC004377-PA"/>
    </source>
</evidence>
<dbReference type="InParanoid" id="T1HK04"/>
<dbReference type="SUPFAM" id="SSF48150">
    <property type="entry name" value="DNA-glycosylase"/>
    <property type="match status" value="1"/>
</dbReference>
<accession>T1HK04</accession>
<keyword evidence="2" id="KW-0004">4Fe-4S</keyword>
<dbReference type="GO" id="GO:0005739">
    <property type="term" value="C:mitochondrion"/>
    <property type="evidence" value="ECO:0007669"/>
    <property type="project" value="UniProtKB-SubCell"/>
</dbReference>
<dbReference type="PANTHER" id="PTHR43286:SF1">
    <property type="entry name" value="ENDONUCLEASE III-LIKE PROTEIN 1"/>
    <property type="match status" value="1"/>
</dbReference>
<dbReference type="VEuPathDB" id="VectorBase:RPRC004377"/>
<evidence type="ECO:0000256" key="11">
    <source>
        <dbReference type="ARBA" id="ARBA00023295"/>
    </source>
</evidence>
<evidence type="ECO:0000256" key="1">
    <source>
        <dbReference type="ARBA" id="ARBA00008343"/>
    </source>
</evidence>
<organism evidence="15 16">
    <name type="scientific">Rhodnius prolixus</name>
    <name type="common">Triatomid bug</name>
    <dbReference type="NCBI Taxonomy" id="13249"/>
    <lineage>
        <taxon>Eukaryota</taxon>
        <taxon>Metazoa</taxon>
        <taxon>Ecdysozoa</taxon>
        <taxon>Arthropoda</taxon>
        <taxon>Hexapoda</taxon>
        <taxon>Insecta</taxon>
        <taxon>Pterygota</taxon>
        <taxon>Neoptera</taxon>
        <taxon>Paraneoptera</taxon>
        <taxon>Hemiptera</taxon>
        <taxon>Heteroptera</taxon>
        <taxon>Panheteroptera</taxon>
        <taxon>Cimicomorpha</taxon>
        <taxon>Reduviidae</taxon>
        <taxon>Triatominae</taxon>
        <taxon>Rhodnius</taxon>
    </lineage>
</organism>
<comment type="function">
    <text evidence="13">Bifunctional DNA N-glycosylase with associated apurinic/apyrimidinic (AP) lyase function that catalyzes the first step in base excision repair (BER), the primary repair pathway for the repair of oxidative DNA damage. The DNA N-glycosylase activity releases the damaged DNA base from DNA by cleaving the N-glycosidic bond, leaving an AP site. The AP lyase activity cleaves the phosphodiester bond 3' to the AP site by a beta-elimination. Primarily recognizes and repairs oxidative base damage of pyrimidines.</text>
</comment>
<dbReference type="GO" id="GO:0006289">
    <property type="term" value="P:nucleotide-excision repair"/>
    <property type="evidence" value="ECO:0007669"/>
    <property type="project" value="TreeGrafter"/>
</dbReference>
<evidence type="ECO:0000313" key="16">
    <source>
        <dbReference type="Proteomes" id="UP000015103"/>
    </source>
</evidence>
<gene>
    <name evidence="13" type="primary">NTH1</name>
</gene>
<dbReference type="InterPro" id="IPR004036">
    <property type="entry name" value="Endonuclease-III-like_CS2"/>
</dbReference>
<evidence type="ECO:0000256" key="13">
    <source>
        <dbReference type="HAMAP-Rule" id="MF_03183"/>
    </source>
</evidence>
<dbReference type="Gene3D" id="1.10.340.30">
    <property type="entry name" value="Hypothetical protein, domain 2"/>
    <property type="match status" value="1"/>
</dbReference>
<evidence type="ECO:0000256" key="6">
    <source>
        <dbReference type="ARBA" id="ARBA00022946"/>
    </source>
</evidence>
<keyword evidence="11 13" id="KW-0326">Glycosidase</keyword>
<dbReference type="GO" id="GO:0000703">
    <property type="term" value="F:oxidized pyrimidine nucleobase lesion DNA N-glycosylase activity"/>
    <property type="evidence" value="ECO:0007669"/>
    <property type="project" value="UniProtKB-UniRule"/>
</dbReference>
<dbReference type="AlphaFoldDB" id="T1HK04"/>
<evidence type="ECO:0000256" key="5">
    <source>
        <dbReference type="ARBA" id="ARBA00022801"/>
    </source>
</evidence>
<name>T1HK04_RHOPR</name>
<evidence type="ECO:0000256" key="4">
    <source>
        <dbReference type="ARBA" id="ARBA00022763"/>
    </source>
</evidence>
<keyword evidence="3" id="KW-0479">Metal-binding</keyword>
<evidence type="ECO:0000256" key="7">
    <source>
        <dbReference type="ARBA" id="ARBA00023004"/>
    </source>
</evidence>
<evidence type="ECO:0000256" key="9">
    <source>
        <dbReference type="ARBA" id="ARBA00023204"/>
    </source>
</evidence>
<dbReference type="Pfam" id="PF00730">
    <property type="entry name" value="HhH-GPD"/>
    <property type="match status" value="1"/>
</dbReference>
<dbReference type="OMA" id="QIIWYGR"/>
<keyword evidence="16" id="KW-1185">Reference proteome</keyword>
<dbReference type="FunCoup" id="T1HK04">
    <property type="interactions" value="946"/>
</dbReference>
<keyword evidence="13" id="KW-0496">Mitochondrion</keyword>
<dbReference type="FunFam" id="1.10.1670.10:FF:000003">
    <property type="entry name" value="Endonuclease III homolog"/>
    <property type="match status" value="1"/>
</dbReference>
<dbReference type="InterPro" id="IPR011257">
    <property type="entry name" value="DNA_glycosylase"/>
</dbReference>
<dbReference type="EnsemblMetazoa" id="RPRC004377-RA">
    <property type="protein sequence ID" value="RPRC004377-PA"/>
    <property type="gene ID" value="RPRC004377"/>
</dbReference>
<dbReference type="Gene3D" id="1.10.1670.10">
    <property type="entry name" value="Helix-hairpin-Helix base-excision DNA repair enzymes (C-terminal)"/>
    <property type="match status" value="1"/>
</dbReference>
<dbReference type="GO" id="GO:0051539">
    <property type="term" value="F:4 iron, 4 sulfur cluster binding"/>
    <property type="evidence" value="ECO:0007669"/>
    <property type="project" value="UniProtKB-KW"/>
</dbReference>
<dbReference type="EMBL" id="ACPB03021530">
    <property type="status" value="NOT_ANNOTATED_CDS"/>
    <property type="molecule type" value="Genomic_DNA"/>
</dbReference>
<comment type="catalytic activity">
    <reaction evidence="12 13">
        <text>2'-deoxyribonucleotide-(2'-deoxyribose 5'-phosphate)-2'-deoxyribonucleotide-DNA = a 3'-end 2'-deoxyribonucleotide-(2,3-dehydro-2,3-deoxyribose 5'-phosphate)-DNA + a 5'-end 5'-phospho-2'-deoxyribonucleoside-DNA + H(+)</text>
        <dbReference type="Rhea" id="RHEA:66592"/>
        <dbReference type="Rhea" id="RHEA-COMP:13180"/>
        <dbReference type="Rhea" id="RHEA-COMP:16897"/>
        <dbReference type="Rhea" id="RHEA-COMP:17067"/>
        <dbReference type="ChEBI" id="CHEBI:15378"/>
        <dbReference type="ChEBI" id="CHEBI:136412"/>
        <dbReference type="ChEBI" id="CHEBI:157695"/>
        <dbReference type="ChEBI" id="CHEBI:167181"/>
        <dbReference type="EC" id="4.2.99.18"/>
    </reaction>
</comment>
<dbReference type="InterPro" id="IPR003265">
    <property type="entry name" value="HhH-GPD_domain"/>
</dbReference>
<dbReference type="InterPro" id="IPR030841">
    <property type="entry name" value="NTH1"/>
</dbReference>
<dbReference type="eggNOG" id="KOG1921">
    <property type="taxonomic scope" value="Eukaryota"/>
</dbReference>
<dbReference type="Proteomes" id="UP000015103">
    <property type="component" value="Unassembled WGS sequence"/>
</dbReference>
<dbReference type="HOGENOM" id="CLU_012862_4_2_1"/>
<reference evidence="15" key="1">
    <citation type="submission" date="2015-05" db="UniProtKB">
        <authorList>
            <consortium name="EnsemblMetazoa"/>
        </authorList>
    </citation>
    <scope>IDENTIFICATION</scope>
</reference>
<evidence type="ECO:0000256" key="3">
    <source>
        <dbReference type="ARBA" id="ARBA00022723"/>
    </source>
</evidence>
<comment type="similarity">
    <text evidence="1 13">Belongs to the Nth/MutY family.</text>
</comment>
<keyword evidence="4 13" id="KW-0227">DNA damage</keyword>
<sequence>MRKDLNAPVDTMGCHMCHDRTADAKVQRYQTLVSLMLSSQTKDQVTHAAMLRLRNHGLTVDNILKTDENLLGKLIYPVGFWKRKVAFIKKTTEILKTNYQEDIPSSVEELCKLPGVGPKMAHLAMDIGWGEVSGIGVDTHVHRIANRLGWVPKETKTPEATRKALQDWLPQSQWSEVNRLMVGFGQTVCKPVTPQCEKCLNKKLCPTAAKN</sequence>
<keyword evidence="9 13" id="KW-0234">DNA repair</keyword>
<dbReference type="InterPro" id="IPR023170">
    <property type="entry name" value="HhH_base_excis_C"/>
</dbReference>
<dbReference type="GO" id="GO:0003677">
    <property type="term" value="F:DNA binding"/>
    <property type="evidence" value="ECO:0007669"/>
    <property type="project" value="UniProtKB-UniRule"/>
</dbReference>
<dbReference type="HAMAP" id="MF_03183">
    <property type="entry name" value="Endonuclease_III_Nth"/>
    <property type="match status" value="1"/>
</dbReference>
<comment type="subcellular location">
    <subcellularLocation>
        <location evidence="13">Nucleus</location>
    </subcellularLocation>
    <subcellularLocation>
        <location evidence="13">Mitochondrion</location>
    </subcellularLocation>
</comment>